<evidence type="ECO:0000256" key="18">
    <source>
        <dbReference type="ARBA" id="ARBA00022842"/>
    </source>
</evidence>
<keyword evidence="8" id="KW-0963">Cytoplasm</keyword>
<comment type="catalytic activity">
    <reaction evidence="25">
        <text>L-seryl-[protein] + ATP = O-phospho-L-seryl-[protein] + ADP + H(+)</text>
        <dbReference type="Rhea" id="RHEA:17989"/>
        <dbReference type="Rhea" id="RHEA-COMP:9863"/>
        <dbReference type="Rhea" id="RHEA-COMP:11604"/>
        <dbReference type="ChEBI" id="CHEBI:15378"/>
        <dbReference type="ChEBI" id="CHEBI:29999"/>
        <dbReference type="ChEBI" id="CHEBI:30616"/>
        <dbReference type="ChEBI" id="CHEBI:83421"/>
        <dbReference type="ChEBI" id="CHEBI:456216"/>
        <dbReference type="EC" id="2.7.11.25"/>
    </reaction>
</comment>
<feature type="binding site" evidence="26">
    <location>
        <position position="50"/>
    </location>
    <ligand>
        <name>ATP</name>
        <dbReference type="ChEBI" id="CHEBI:30616"/>
    </ligand>
</feature>
<dbReference type="Gene3D" id="1.10.510.10">
    <property type="entry name" value="Transferase(Phosphotransferase) domain 1"/>
    <property type="match status" value="1"/>
</dbReference>
<dbReference type="PIRSF" id="PIRSF038168">
    <property type="entry name" value="MAPKKK7"/>
    <property type="match status" value="1"/>
</dbReference>
<evidence type="ECO:0000256" key="24">
    <source>
        <dbReference type="ARBA" id="ARBA00047559"/>
    </source>
</evidence>
<dbReference type="InterPro" id="IPR000719">
    <property type="entry name" value="Prot_kinase_dom"/>
</dbReference>
<evidence type="ECO:0000256" key="23">
    <source>
        <dbReference type="ARBA" id="ARBA00023163"/>
    </source>
</evidence>
<keyword evidence="10" id="KW-0723">Serine/threonine-protein kinase</keyword>
<keyword evidence="12" id="KW-0808">Transferase</keyword>
<feature type="domain" description="Protein kinase" evidence="28">
    <location>
        <begin position="23"/>
        <end position="276"/>
    </location>
</feature>
<feature type="region of interest" description="Disordered" evidence="27">
    <location>
        <begin position="425"/>
        <end position="445"/>
    </location>
</feature>
<organism evidence="29 30">
    <name type="scientific">Hucho hucho</name>
    <name type="common">huchen</name>
    <dbReference type="NCBI Taxonomy" id="62062"/>
    <lineage>
        <taxon>Eukaryota</taxon>
        <taxon>Metazoa</taxon>
        <taxon>Chordata</taxon>
        <taxon>Craniata</taxon>
        <taxon>Vertebrata</taxon>
        <taxon>Euteleostomi</taxon>
        <taxon>Actinopterygii</taxon>
        <taxon>Neopterygii</taxon>
        <taxon>Teleostei</taxon>
        <taxon>Protacanthopterygii</taxon>
        <taxon>Salmoniformes</taxon>
        <taxon>Salmonidae</taxon>
        <taxon>Salmoninae</taxon>
        <taxon>Hucho</taxon>
    </lineage>
</organism>
<evidence type="ECO:0000256" key="22">
    <source>
        <dbReference type="ARBA" id="ARBA00023136"/>
    </source>
</evidence>
<evidence type="ECO:0000256" key="19">
    <source>
        <dbReference type="ARBA" id="ARBA00022843"/>
    </source>
</evidence>
<keyword evidence="21" id="KW-0346">Stress response</keyword>
<evidence type="ECO:0000256" key="16">
    <source>
        <dbReference type="ARBA" id="ARBA00022777"/>
    </source>
</evidence>
<dbReference type="EC" id="2.7.11.25" evidence="5"/>
<keyword evidence="23" id="KW-0804">Transcription</keyword>
<dbReference type="InterPro" id="IPR017441">
    <property type="entry name" value="Protein_kinase_ATP_BS"/>
</dbReference>
<keyword evidence="20" id="KW-0805">Transcription regulation</keyword>
<dbReference type="GO" id="GO:0071560">
    <property type="term" value="P:cellular response to transforming growth factor beta stimulus"/>
    <property type="evidence" value="ECO:0007669"/>
    <property type="project" value="UniProtKB-ARBA"/>
</dbReference>
<comment type="cofactor">
    <cofactor evidence="1">
        <name>Mg(2+)</name>
        <dbReference type="ChEBI" id="CHEBI:18420"/>
    </cofactor>
</comment>
<evidence type="ECO:0000259" key="28">
    <source>
        <dbReference type="PROSITE" id="PS50011"/>
    </source>
</evidence>
<dbReference type="GO" id="GO:0005524">
    <property type="term" value="F:ATP binding"/>
    <property type="evidence" value="ECO:0007669"/>
    <property type="project" value="UniProtKB-UniRule"/>
</dbReference>
<evidence type="ECO:0000256" key="7">
    <source>
        <dbReference type="ARBA" id="ARBA00022475"/>
    </source>
</evidence>
<keyword evidence="14" id="KW-0479">Metal-binding</keyword>
<dbReference type="FunFam" id="1.10.510.10:FF:000143">
    <property type="entry name" value="Mitogen-activated protein kinase kinase kinase 7"/>
    <property type="match status" value="1"/>
</dbReference>
<dbReference type="GO" id="GO:0006915">
    <property type="term" value="P:apoptotic process"/>
    <property type="evidence" value="ECO:0007669"/>
    <property type="project" value="UniProtKB-KW"/>
</dbReference>
<evidence type="ECO:0000256" key="3">
    <source>
        <dbReference type="ARBA" id="ARBA00004496"/>
    </source>
</evidence>
<evidence type="ECO:0000256" key="12">
    <source>
        <dbReference type="ARBA" id="ARBA00022679"/>
    </source>
</evidence>
<evidence type="ECO:0000256" key="11">
    <source>
        <dbReference type="ARBA" id="ARBA00022553"/>
    </source>
</evidence>
<dbReference type="PRINTS" id="PR00109">
    <property type="entry name" value="TYRKINASE"/>
</dbReference>
<dbReference type="PROSITE" id="PS00108">
    <property type="entry name" value="PROTEIN_KINASE_ST"/>
    <property type="match status" value="1"/>
</dbReference>
<evidence type="ECO:0000256" key="10">
    <source>
        <dbReference type="ARBA" id="ARBA00022527"/>
    </source>
</evidence>
<keyword evidence="30" id="KW-1185">Reference proteome</keyword>
<dbReference type="Proteomes" id="UP000314982">
    <property type="component" value="Unassembled WGS sequence"/>
</dbReference>
<evidence type="ECO:0000256" key="6">
    <source>
        <dbReference type="ARBA" id="ARBA00017660"/>
    </source>
</evidence>
<dbReference type="FunFam" id="3.30.200.20:FF:000152">
    <property type="entry name" value="Mitogen-activated protein kinase kinase kinase 7"/>
    <property type="match status" value="1"/>
</dbReference>
<reference evidence="30" key="1">
    <citation type="submission" date="2018-06" db="EMBL/GenBank/DDBJ databases">
        <title>Genome assembly of Danube salmon.</title>
        <authorList>
            <person name="Macqueen D.J."/>
            <person name="Gundappa M.K."/>
        </authorList>
    </citation>
    <scope>NUCLEOTIDE SEQUENCE [LARGE SCALE GENOMIC DNA]</scope>
</reference>
<feature type="region of interest" description="Disordered" evidence="27">
    <location>
        <begin position="288"/>
        <end position="330"/>
    </location>
</feature>
<evidence type="ECO:0000256" key="25">
    <source>
        <dbReference type="ARBA" id="ARBA00048329"/>
    </source>
</evidence>
<dbReference type="PROSITE" id="PS50011">
    <property type="entry name" value="PROTEIN_KINASE_DOM"/>
    <property type="match status" value="1"/>
</dbReference>
<evidence type="ECO:0000313" key="30">
    <source>
        <dbReference type="Proteomes" id="UP000314982"/>
    </source>
</evidence>
<feature type="compositionally biased region" description="Low complexity" evidence="27">
    <location>
        <begin position="432"/>
        <end position="444"/>
    </location>
</feature>
<dbReference type="Pfam" id="PF07714">
    <property type="entry name" value="PK_Tyr_Ser-Thr"/>
    <property type="match status" value="1"/>
</dbReference>
<dbReference type="GO" id="GO:0000287">
    <property type="term" value="F:magnesium ion binding"/>
    <property type="evidence" value="ECO:0007669"/>
    <property type="project" value="InterPro"/>
</dbReference>
<evidence type="ECO:0000256" key="17">
    <source>
        <dbReference type="ARBA" id="ARBA00022840"/>
    </source>
</evidence>
<dbReference type="GO" id="GO:0004709">
    <property type="term" value="F:MAP kinase kinase kinase activity"/>
    <property type="evidence" value="ECO:0007669"/>
    <property type="project" value="UniProtKB-EC"/>
</dbReference>
<keyword evidence="16" id="KW-0418">Kinase</keyword>
<dbReference type="InterPro" id="IPR001245">
    <property type="entry name" value="Ser-Thr/Tyr_kinase_cat_dom"/>
</dbReference>
<dbReference type="GO" id="GO:0043123">
    <property type="term" value="P:positive regulation of canonical NF-kappaB signal transduction"/>
    <property type="evidence" value="ECO:0007669"/>
    <property type="project" value="UniProtKB-ARBA"/>
</dbReference>
<evidence type="ECO:0000256" key="2">
    <source>
        <dbReference type="ARBA" id="ARBA00004413"/>
    </source>
</evidence>
<sequence>MSSADVLETPPGYPFEEIDYVDIEVEEVVGRGAFGVVCKAKWKGKDVAIKTIESESERKAFIVELRQLSRVNHPNIVKLYGSCNNPVCLVMEYAEGGSLYNVLHGAEPLPCYTASHAMSWCFQCSQGVAYLHGMKPKALIHRDLKPPNLLLVAGGTVLKICDFGTACDIQTHMTNNKGSAAWMAPEVFEGSNYSEKCDVFSWGIILWEVITRRKPFDEIGGPAFRIMWAVHNGTRPPLIKSLPKPIESLMTRCWSKDPSQRPSMEEIVKIMTHLMRCFPGSDEPLQYPYQYSDEGQSNSASSTGSYVDCTSSKSDTNMEHGDSQGSNDTIKSKPQFANSICFFVCSQGDPLRSLPLSRGGSVESLSGRTHSLVASESKRMSADLSELEHRVPFAPAARPLYKRGHRKTASFGTILDVPKIVFTGTSADHQGSRNSSRSSSPSVRMIPKTNTSLALFCPDTNGSDNSIPMAYLTLDHQLQPLAPCPNSKESMAVFEQHCKMAQEYLKVQTEIALLIQRRKELIAELDQDEKNQQNTSRLVQEHKKLLEENKSLSTYYQKCKKQLELIRAQQQKRQGTS</sequence>
<evidence type="ECO:0000256" key="9">
    <source>
        <dbReference type="ARBA" id="ARBA00022499"/>
    </source>
</evidence>
<dbReference type="GO" id="GO:0005737">
    <property type="term" value="C:cytoplasm"/>
    <property type="evidence" value="ECO:0007669"/>
    <property type="project" value="UniProtKB-SubCell"/>
</dbReference>
<dbReference type="GO" id="GO:0009893">
    <property type="term" value="P:positive regulation of metabolic process"/>
    <property type="evidence" value="ECO:0007669"/>
    <property type="project" value="UniProtKB-ARBA"/>
</dbReference>
<evidence type="ECO:0000313" key="29">
    <source>
        <dbReference type="Ensembl" id="ENSHHUP00000048554.1"/>
    </source>
</evidence>
<dbReference type="SMART" id="SM00220">
    <property type="entry name" value="S_TKc"/>
    <property type="match status" value="1"/>
</dbReference>
<comment type="catalytic activity">
    <reaction evidence="24">
        <text>L-threonyl-[protein] + ATP = O-phospho-L-threonyl-[protein] + ADP + H(+)</text>
        <dbReference type="Rhea" id="RHEA:46608"/>
        <dbReference type="Rhea" id="RHEA-COMP:11060"/>
        <dbReference type="Rhea" id="RHEA-COMP:11605"/>
        <dbReference type="ChEBI" id="CHEBI:15378"/>
        <dbReference type="ChEBI" id="CHEBI:30013"/>
        <dbReference type="ChEBI" id="CHEBI:30616"/>
        <dbReference type="ChEBI" id="CHEBI:61977"/>
        <dbReference type="ChEBI" id="CHEBI:456216"/>
        <dbReference type="EC" id="2.7.11.25"/>
    </reaction>
</comment>
<dbReference type="InterPro" id="IPR049637">
    <property type="entry name" value="MAP3K7"/>
</dbReference>
<keyword evidence="9" id="KW-1017">Isopeptide bond</keyword>
<evidence type="ECO:0000256" key="21">
    <source>
        <dbReference type="ARBA" id="ARBA00023016"/>
    </source>
</evidence>
<dbReference type="PROSITE" id="PS00107">
    <property type="entry name" value="PROTEIN_KINASE_ATP"/>
    <property type="match status" value="1"/>
</dbReference>
<dbReference type="GeneTree" id="ENSGT00940000157785"/>
<proteinExistence type="inferred from homology"/>
<protein>
    <recommendedName>
        <fullName evidence="6">Mitogen-activated protein kinase kinase kinase 7</fullName>
        <ecNumber evidence="5">2.7.11.25</ecNumber>
    </recommendedName>
</protein>
<evidence type="ECO:0000256" key="13">
    <source>
        <dbReference type="ARBA" id="ARBA00022703"/>
    </source>
</evidence>
<keyword evidence="13" id="KW-0053">Apoptosis</keyword>
<keyword evidence="22" id="KW-0472">Membrane</keyword>
<evidence type="ECO:0000256" key="15">
    <source>
        <dbReference type="ARBA" id="ARBA00022741"/>
    </source>
</evidence>
<accession>A0A4W5NGZ2</accession>
<dbReference type="InterPro" id="IPR008271">
    <property type="entry name" value="Ser/Thr_kinase_AS"/>
</dbReference>
<comment type="subcellular location">
    <subcellularLocation>
        <location evidence="2">Cell membrane</location>
        <topology evidence="2">Peripheral membrane protein</topology>
        <orientation evidence="2">Cytoplasmic side</orientation>
    </subcellularLocation>
    <subcellularLocation>
        <location evidence="3">Cytoplasm</location>
    </subcellularLocation>
</comment>
<keyword evidence="18" id="KW-0460">Magnesium</keyword>
<dbReference type="GO" id="GO:0005886">
    <property type="term" value="C:plasma membrane"/>
    <property type="evidence" value="ECO:0007669"/>
    <property type="project" value="UniProtKB-SubCell"/>
</dbReference>
<reference evidence="29" key="3">
    <citation type="submission" date="2025-09" db="UniProtKB">
        <authorList>
            <consortium name="Ensembl"/>
        </authorList>
    </citation>
    <scope>IDENTIFICATION</scope>
</reference>
<keyword evidence="7" id="KW-1003">Cell membrane</keyword>
<dbReference type="GO" id="GO:0006955">
    <property type="term" value="P:immune response"/>
    <property type="evidence" value="ECO:0007669"/>
    <property type="project" value="TreeGrafter"/>
</dbReference>
<feature type="compositionally biased region" description="Polar residues" evidence="27">
    <location>
        <begin position="293"/>
        <end position="315"/>
    </location>
</feature>
<evidence type="ECO:0000256" key="4">
    <source>
        <dbReference type="ARBA" id="ARBA00006529"/>
    </source>
</evidence>
<evidence type="ECO:0000256" key="1">
    <source>
        <dbReference type="ARBA" id="ARBA00001946"/>
    </source>
</evidence>
<keyword evidence="11" id="KW-0597">Phosphoprotein</keyword>
<dbReference type="AlphaFoldDB" id="A0A4W5NGZ2"/>
<dbReference type="GO" id="GO:0007254">
    <property type="term" value="P:JNK cascade"/>
    <property type="evidence" value="ECO:0007669"/>
    <property type="project" value="TreeGrafter"/>
</dbReference>
<dbReference type="CDD" id="cd14058">
    <property type="entry name" value="STKc_TAK1"/>
    <property type="match status" value="1"/>
</dbReference>
<dbReference type="PANTHER" id="PTHR46716">
    <property type="entry name" value="MITOGEN-ACTIVATED PROTEIN KINASE KINASE KINASE 7"/>
    <property type="match status" value="1"/>
</dbReference>
<evidence type="ECO:0000256" key="8">
    <source>
        <dbReference type="ARBA" id="ARBA00022490"/>
    </source>
</evidence>
<dbReference type="InterPro" id="IPR011009">
    <property type="entry name" value="Kinase-like_dom_sf"/>
</dbReference>
<dbReference type="GO" id="GO:0043410">
    <property type="term" value="P:positive regulation of MAPK cascade"/>
    <property type="evidence" value="ECO:0007669"/>
    <property type="project" value="UniProtKB-ARBA"/>
</dbReference>
<evidence type="ECO:0000256" key="5">
    <source>
        <dbReference type="ARBA" id="ARBA00012406"/>
    </source>
</evidence>
<evidence type="ECO:0000256" key="26">
    <source>
        <dbReference type="PROSITE-ProRule" id="PRU10141"/>
    </source>
</evidence>
<dbReference type="GO" id="GO:0005102">
    <property type="term" value="F:signaling receptor binding"/>
    <property type="evidence" value="ECO:0007669"/>
    <property type="project" value="UniProtKB-ARBA"/>
</dbReference>
<comment type="similarity">
    <text evidence="4">Belongs to the protein kinase superfamily. STE Ser/Thr protein kinase family. MAP kinase kinase kinase subfamily.</text>
</comment>
<dbReference type="PANTHER" id="PTHR46716:SF1">
    <property type="entry name" value="MITOGEN-ACTIVATED PROTEIN KINASE KINASE KINASE 7"/>
    <property type="match status" value="1"/>
</dbReference>
<evidence type="ECO:0000256" key="14">
    <source>
        <dbReference type="ARBA" id="ARBA00022723"/>
    </source>
</evidence>
<dbReference type="Gene3D" id="3.30.200.20">
    <property type="entry name" value="Phosphorylase Kinase, domain 1"/>
    <property type="match status" value="1"/>
</dbReference>
<name>A0A4W5NGZ2_9TELE</name>
<dbReference type="GO" id="GO:0019901">
    <property type="term" value="F:protein kinase binding"/>
    <property type="evidence" value="ECO:0007669"/>
    <property type="project" value="UniProtKB-ARBA"/>
</dbReference>
<dbReference type="Ensembl" id="ENSHHUT00000050314.1">
    <property type="protein sequence ID" value="ENSHHUP00000048554.1"/>
    <property type="gene ID" value="ENSHHUG00000029318.1"/>
</dbReference>
<keyword evidence="19" id="KW-0832">Ubl conjugation</keyword>
<evidence type="ECO:0000256" key="27">
    <source>
        <dbReference type="SAM" id="MobiDB-lite"/>
    </source>
</evidence>
<evidence type="ECO:0000256" key="20">
    <source>
        <dbReference type="ARBA" id="ARBA00023015"/>
    </source>
</evidence>
<dbReference type="SUPFAM" id="SSF56112">
    <property type="entry name" value="Protein kinase-like (PK-like)"/>
    <property type="match status" value="1"/>
</dbReference>
<dbReference type="STRING" id="62062.ENSHHUP00000048554"/>
<keyword evidence="15 26" id="KW-0547">Nucleotide-binding</keyword>
<keyword evidence="17 26" id="KW-0067">ATP-binding</keyword>
<reference evidence="29" key="2">
    <citation type="submission" date="2025-08" db="UniProtKB">
        <authorList>
            <consortium name="Ensembl"/>
        </authorList>
    </citation>
    <scope>IDENTIFICATION</scope>
</reference>